<dbReference type="InterPro" id="IPR007533">
    <property type="entry name" value="Cyt_c_oxidase_assmbl_CtaG"/>
</dbReference>
<dbReference type="OrthoDB" id="9804841at2"/>
<accession>A0A7Z0VHH7</accession>
<keyword evidence="9 10" id="KW-0472">Membrane</keyword>
<evidence type="ECO:0000256" key="6">
    <source>
        <dbReference type="ARBA" id="ARBA00022968"/>
    </source>
</evidence>
<dbReference type="NCBIfam" id="NF003465">
    <property type="entry name" value="PRK05089.1"/>
    <property type="match status" value="1"/>
</dbReference>
<evidence type="ECO:0000256" key="8">
    <source>
        <dbReference type="ARBA" id="ARBA00023008"/>
    </source>
</evidence>
<dbReference type="RefSeq" id="WP_069128406.1">
    <property type="nucleotide sequence ID" value="NZ_MARB01000040.1"/>
</dbReference>
<evidence type="ECO:0000256" key="10">
    <source>
        <dbReference type="SAM" id="Phobius"/>
    </source>
</evidence>
<dbReference type="PANTHER" id="PTHR21320">
    <property type="entry name" value="CYTOCHROME C OXIDASE ASSEMBLY PROTEIN COX11-RELATED"/>
    <property type="match status" value="1"/>
</dbReference>
<dbReference type="Gene3D" id="2.60.370.10">
    <property type="entry name" value="Ctag/Cox11"/>
    <property type="match status" value="1"/>
</dbReference>
<dbReference type="Proteomes" id="UP000094769">
    <property type="component" value="Unassembled WGS sequence"/>
</dbReference>
<dbReference type="GO" id="GO:0005886">
    <property type="term" value="C:plasma membrane"/>
    <property type="evidence" value="ECO:0007669"/>
    <property type="project" value="UniProtKB-SubCell"/>
</dbReference>
<evidence type="ECO:0000313" key="12">
    <source>
        <dbReference type="Proteomes" id="UP000094769"/>
    </source>
</evidence>
<dbReference type="GO" id="GO:0005507">
    <property type="term" value="F:copper ion binding"/>
    <property type="evidence" value="ECO:0007669"/>
    <property type="project" value="InterPro"/>
</dbReference>
<evidence type="ECO:0000256" key="4">
    <source>
        <dbReference type="ARBA" id="ARBA00015384"/>
    </source>
</evidence>
<keyword evidence="5 10" id="KW-0812">Transmembrane</keyword>
<comment type="function">
    <text evidence="1">Exerts its effect at some terminal stage of cytochrome c oxidase synthesis, probably by being involved in the insertion of the copper B into subunit I.</text>
</comment>
<sequence length="202" mass="22812">MNQRVPDKHRKNRRTTLLLSGLVVAMFGFGFALVPLYNLFCQITGTQSLSQRSQIGLATPTSERVDQARWVTVKFDTTVNPNLPWEFVAETNKMRVHPGQTYEVNFHARNRSHSAVTGQAIPSVAPWQATPFFSKLECFCFNKQRLDGSEKTIMPLQFMVSTKLPAEINSLTLSYSFMRLKEADSDDRENALPPMIASAPDQ</sequence>
<name>A0A7Z0VHH7_9GAMM</name>
<evidence type="ECO:0000256" key="2">
    <source>
        <dbReference type="ARBA" id="ARBA00004382"/>
    </source>
</evidence>
<organism evidence="11 12">
    <name type="scientific">Candidatus Thiodiazotropha endolucinida</name>
    <dbReference type="NCBI Taxonomy" id="1655433"/>
    <lineage>
        <taxon>Bacteria</taxon>
        <taxon>Pseudomonadati</taxon>
        <taxon>Pseudomonadota</taxon>
        <taxon>Gammaproteobacteria</taxon>
        <taxon>Chromatiales</taxon>
        <taxon>Sedimenticolaceae</taxon>
        <taxon>Candidatus Thiodiazotropha</taxon>
    </lineage>
</organism>
<evidence type="ECO:0000256" key="3">
    <source>
        <dbReference type="ARBA" id="ARBA00009620"/>
    </source>
</evidence>
<feature type="transmembrane region" description="Helical" evidence="10">
    <location>
        <begin position="16"/>
        <end position="40"/>
    </location>
</feature>
<keyword evidence="8" id="KW-0186">Copper</keyword>
<evidence type="ECO:0000256" key="9">
    <source>
        <dbReference type="ARBA" id="ARBA00023136"/>
    </source>
</evidence>
<evidence type="ECO:0000256" key="7">
    <source>
        <dbReference type="ARBA" id="ARBA00022989"/>
    </source>
</evidence>
<dbReference type="SUPFAM" id="SSF110111">
    <property type="entry name" value="Ctag/Cox11"/>
    <property type="match status" value="1"/>
</dbReference>
<gene>
    <name evidence="11" type="primary">ctaG</name>
    <name evidence="11" type="ORF">CODIS_41030</name>
</gene>
<evidence type="ECO:0000313" key="11">
    <source>
        <dbReference type="EMBL" id="ODJ85680.1"/>
    </source>
</evidence>
<comment type="caution">
    <text evidence="11">The sequence shown here is derived from an EMBL/GenBank/DDBJ whole genome shotgun (WGS) entry which is preliminary data.</text>
</comment>
<comment type="similarity">
    <text evidence="3">Belongs to the COX11/CtaG family.</text>
</comment>
<dbReference type="InterPro" id="IPR023471">
    <property type="entry name" value="CtaG/Cox11_dom_sf"/>
</dbReference>
<proteinExistence type="inferred from homology"/>
<keyword evidence="6" id="KW-0735">Signal-anchor</keyword>
<keyword evidence="7 10" id="KW-1133">Transmembrane helix</keyword>
<evidence type="ECO:0000256" key="1">
    <source>
        <dbReference type="ARBA" id="ARBA00004007"/>
    </source>
</evidence>
<evidence type="ECO:0000256" key="5">
    <source>
        <dbReference type="ARBA" id="ARBA00022692"/>
    </source>
</evidence>
<dbReference type="Pfam" id="PF04442">
    <property type="entry name" value="CtaG_Cox11"/>
    <property type="match status" value="1"/>
</dbReference>
<dbReference type="PANTHER" id="PTHR21320:SF3">
    <property type="entry name" value="CYTOCHROME C OXIDASE ASSEMBLY PROTEIN COX11, MITOCHONDRIAL-RELATED"/>
    <property type="match status" value="1"/>
</dbReference>
<comment type="subcellular location">
    <subcellularLocation>
        <location evidence="2">Cell inner membrane</location>
        <topology evidence="2">Single-pass type II membrane protein</topology>
        <orientation evidence="2">Periplasmic side</orientation>
    </subcellularLocation>
</comment>
<keyword evidence="12" id="KW-1185">Reference proteome</keyword>
<reference evidence="11 12" key="1">
    <citation type="submission" date="2016-06" db="EMBL/GenBank/DDBJ databases">
        <title>Genome sequence of endosymbiont of Candidatus Endolucinida thiodiazotropha.</title>
        <authorList>
            <person name="Poehlein A."/>
            <person name="Koenig S."/>
            <person name="Heiden S.E."/>
            <person name="Thuermer A."/>
            <person name="Voget S."/>
            <person name="Daniel R."/>
            <person name="Markert S."/>
            <person name="Gros O."/>
            <person name="Schweder T."/>
        </authorList>
    </citation>
    <scope>NUCLEOTIDE SEQUENCE [LARGE SCALE GENOMIC DNA]</scope>
    <source>
        <strain evidence="11 12">COS</strain>
    </source>
</reference>
<dbReference type="AlphaFoldDB" id="A0A7Z0VHH7"/>
<protein>
    <recommendedName>
        <fullName evidence="4">Cytochrome c oxidase assembly protein CtaG</fullName>
    </recommendedName>
</protein>
<dbReference type="EMBL" id="MARB01000040">
    <property type="protein sequence ID" value="ODJ85680.1"/>
    <property type="molecule type" value="Genomic_DNA"/>
</dbReference>
<dbReference type="PIRSF" id="PIRSF005413">
    <property type="entry name" value="COX11"/>
    <property type="match status" value="1"/>
</dbReference>